<dbReference type="Proteomes" id="UP001474421">
    <property type="component" value="Unassembled WGS sequence"/>
</dbReference>
<dbReference type="EMBL" id="JAOTOJ010000003">
    <property type="protein sequence ID" value="KAK9402889.1"/>
    <property type="molecule type" value="Genomic_DNA"/>
</dbReference>
<dbReference type="AlphaFoldDB" id="A0AAW1BLE1"/>
<gene>
    <name evidence="6" type="ORF">NXF25_007716</name>
</gene>
<organism evidence="6 7">
    <name type="scientific">Crotalus adamanteus</name>
    <name type="common">Eastern diamondback rattlesnake</name>
    <dbReference type="NCBI Taxonomy" id="8729"/>
    <lineage>
        <taxon>Eukaryota</taxon>
        <taxon>Metazoa</taxon>
        <taxon>Chordata</taxon>
        <taxon>Craniata</taxon>
        <taxon>Vertebrata</taxon>
        <taxon>Euteleostomi</taxon>
        <taxon>Lepidosauria</taxon>
        <taxon>Squamata</taxon>
        <taxon>Bifurcata</taxon>
        <taxon>Unidentata</taxon>
        <taxon>Episquamata</taxon>
        <taxon>Toxicofera</taxon>
        <taxon>Serpentes</taxon>
        <taxon>Colubroidea</taxon>
        <taxon>Viperidae</taxon>
        <taxon>Crotalinae</taxon>
        <taxon>Crotalus</taxon>
    </lineage>
</organism>
<proteinExistence type="predicted"/>
<feature type="chain" id="PRO_5043564723" evidence="4">
    <location>
        <begin position="22"/>
        <end position="86"/>
    </location>
</feature>
<dbReference type="GO" id="GO:0005576">
    <property type="term" value="C:extracellular region"/>
    <property type="evidence" value="ECO:0007669"/>
    <property type="project" value="UniProtKB-SubCell"/>
</dbReference>
<keyword evidence="7" id="KW-1185">Reference proteome</keyword>
<dbReference type="InterPro" id="IPR045860">
    <property type="entry name" value="Snake_toxin-like_sf"/>
</dbReference>
<sequence length="86" mass="9809">MKALLFALLLVAFMCEDPVTSLKCHMCGEVMCDWRMHCWKGQRFCVTLILPHGKPSQMNKGCAWRCPGEIHGRLVECCTTDFCNRA</sequence>
<evidence type="ECO:0000256" key="2">
    <source>
        <dbReference type="ARBA" id="ARBA00022525"/>
    </source>
</evidence>
<dbReference type="InterPro" id="IPR035076">
    <property type="entry name" value="Toxin/TOLIP"/>
</dbReference>
<evidence type="ECO:0000259" key="5">
    <source>
        <dbReference type="Pfam" id="PF00087"/>
    </source>
</evidence>
<name>A0AAW1BLE1_CROAD</name>
<reference evidence="6 7" key="1">
    <citation type="journal article" date="2024" name="Proc. Natl. Acad. Sci. U.S.A.">
        <title>The genetic regulatory architecture and epigenomic basis for age-related changes in rattlesnake venom.</title>
        <authorList>
            <person name="Hogan M.P."/>
            <person name="Holding M.L."/>
            <person name="Nystrom G.S."/>
            <person name="Colston T.J."/>
            <person name="Bartlett D.A."/>
            <person name="Mason A.J."/>
            <person name="Ellsworth S.A."/>
            <person name="Rautsaw R.M."/>
            <person name="Lawrence K.C."/>
            <person name="Strickland J.L."/>
            <person name="He B."/>
            <person name="Fraser P."/>
            <person name="Margres M.J."/>
            <person name="Gilbert D.M."/>
            <person name="Gibbs H.L."/>
            <person name="Parkinson C.L."/>
            <person name="Rokyta D.R."/>
        </authorList>
    </citation>
    <scope>NUCLEOTIDE SEQUENCE [LARGE SCALE GENOMIC DNA]</scope>
    <source>
        <strain evidence="6">DRR0105</strain>
    </source>
</reference>
<evidence type="ECO:0000313" key="7">
    <source>
        <dbReference type="Proteomes" id="UP001474421"/>
    </source>
</evidence>
<evidence type="ECO:0000256" key="4">
    <source>
        <dbReference type="SAM" id="SignalP"/>
    </source>
</evidence>
<comment type="caution">
    <text evidence="6">The sequence shown here is derived from an EMBL/GenBank/DDBJ whole genome shotgun (WGS) entry which is preliminary data.</text>
</comment>
<evidence type="ECO:0000256" key="3">
    <source>
        <dbReference type="ARBA" id="ARBA00023157"/>
    </source>
</evidence>
<keyword evidence="4" id="KW-0732">Signal</keyword>
<protein>
    <submittedName>
        <fullName evidence="6">Three-fingered toxin-15</fullName>
    </submittedName>
</protein>
<keyword evidence="2" id="KW-0964">Secreted</keyword>
<dbReference type="Gene3D" id="2.10.60.10">
    <property type="entry name" value="CD59"/>
    <property type="match status" value="1"/>
</dbReference>
<feature type="domain" description="Snake toxin/toxin-like" evidence="5">
    <location>
        <begin position="22"/>
        <end position="84"/>
    </location>
</feature>
<dbReference type="SUPFAM" id="SSF57302">
    <property type="entry name" value="Snake toxin-like"/>
    <property type="match status" value="1"/>
</dbReference>
<keyword evidence="3" id="KW-1015">Disulfide bond</keyword>
<evidence type="ECO:0000256" key="1">
    <source>
        <dbReference type="ARBA" id="ARBA00004613"/>
    </source>
</evidence>
<accession>A0AAW1BLE1</accession>
<evidence type="ECO:0000313" key="6">
    <source>
        <dbReference type="EMBL" id="KAK9402889.1"/>
    </source>
</evidence>
<feature type="signal peptide" evidence="4">
    <location>
        <begin position="1"/>
        <end position="21"/>
    </location>
</feature>
<comment type="subcellular location">
    <subcellularLocation>
        <location evidence="1">Secreted</location>
    </subcellularLocation>
</comment>
<dbReference type="Pfam" id="PF00087">
    <property type="entry name" value="Toxin_TOLIP"/>
    <property type="match status" value="1"/>
</dbReference>